<dbReference type="RefSeq" id="WP_145230666.1">
    <property type="nucleotide sequence ID" value="NZ_VIVQ01000005.1"/>
</dbReference>
<sequence>MEAHPLRQEATGAAIYQIAGGKRHEADRPLICVHSAHGNLAFLRRYCEQPEEFAIWGIQAAHVVEPDTTANELALRYADLVLSGRPAGPYRIAGYCAGAAIALELATILQDAGHKVEFVGLLDVLPLKTSADAPSTDELATQRLAEIDYRVELLGRGTGLVEMTDYLRLTDSIEGSLTRDEIEGHFVRWAHLTLAGNVYTPPTSSTMPVCVISSKQRNMSVELQTTALRETWGLTDNDRATVRILPGAAGLLYRTKSFRVALQNELASV</sequence>
<feature type="domain" description="Thioesterase" evidence="1">
    <location>
        <begin position="28"/>
        <end position="147"/>
    </location>
</feature>
<comment type="caution">
    <text evidence="2">The sequence shown here is derived from an EMBL/GenBank/DDBJ whole genome shotgun (WGS) entry which is preliminary data.</text>
</comment>
<keyword evidence="3" id="KW-1185">Reference proteome</keyword>
<gene>
    <name evidence="2" type="ORF">BKA23_3419</name>
</gene>
<dbReference type="AlphaFoldDB" id="A0A561DVL7"/>
<dbReference type="SUPFAM" id="SSF53474">
    <property type="entry name" value="alpha/beta-Hydrolases"/>
    <property type="match status" value="1"/>
</dbReference>
<protein>
    <submittedName>
        <fullName evidence="2">Thioesterase superfamily protein</fullName>
    </submittedName>
</protein>
<proteinExistence type="predicted"/>
<dbReference type="InterPro" id="IPR029058">
    <property type="entry name" value="AB_hydrolase_fold"/>
</dbReference>
<organism evidence="2 3">
    <name type="scientific">Rudaeicoccus suwonensis</name>
    <dbReference type="NCBI Taxonomy" id="657409"/>
    <lineage>
        <taxon>Bacteria</taxon>
        <taxon>Bacillati</taxon>
        <taxon>Actinomycetota</taxon>
        <taxon>Actinomycetes</taxon>
        <taxon>Micrococcales</taxon>
        <taxon>Dermacoccaceae</taxon>
        <taxon>Rudaeicoccus</taxon>
    </lineage>
</organism>
<accession>A0A561DVL7</accession>
<evidence type="ECO:0000259" key="1">
    <source>
        <dbReference type="Pfam" id="PF00975"/>
    </source>
</evidence>
<dbReference type="EMBL" id="VIVQ01000005">
    <property type="protein sequence ID" value="TWE07405.1"/>
    <property type="molecule type" value="Genomic_DNA"/>
</dbReference>
<reference evidence="2 3" key="1">
    <citation type="submission" date="2019-06" db="EMBL/GenBank/DDBJ databases">
        <title>Sequencing the genomes of 1000 actinobacteria strains.</title>
        <authorList>
            <person name="Klenk H.-P."/>
        </authorList>
    </citation>
    <scope>NUCLEOTIDE SEQUENCE [LARGE SCALE GENOMIC DNA]</scope>
    <source>
        <strain evidence="2 3">DSM 19560</strain>
    </source>
</reference>
<dbReference type="Pfam" id="PF00975">
    <property type="entry name" value="Thioesterase"/>
    <property type="match status" value="1"/>
</dbReference>
<evidence type="ECO:0000313" key="3">
    <source>
        <dbReference type="Proteomes" id="UP000318297"/>
    </source>
</evidence>
<dbReference type="Gene3D" id="3.40.50.1820">
    <property type="entry name" value="alpha/beta hydrolase"/>
    <property type="match status" value="1"/>
</dbReference>
<name>A0A561DVL7_9MICO</name>
<dbReference type="OrthoDB" id="2472181at2"/>
<evidence type="ECO:0000313" key="2">
    <source>
        <dbReference type="EMBL" id="TWE07405.1"/>
    </source>
</evidence>
<dbReference type="Proteomes" id="UP000318297">
    <property type="component" value="Unassembled WGS sequence"/>
</dbReference>
<dbReference type="InterPro" id="IPR001031">
    <property type="entry name" value="Thioesterase"/>
</dbReference>